<sequence>MKKSLIFLLLLYKSAFFGQTVLTSHALDLKKSAKNIQILNAENLLTHEVFVFAAYDQNITILKYNSALFLTDQYTGPLVNLENKELIASSFSEDGNPSLYWTSRDFKEIIVIKYYLETKTYKALKFGFPSESQYVVATFQDNNLFYILSKPISEQTLAVYTFKNGMVEEKIFDFSLFKFQNKNTSFLPFTELIKQNPIEKMEVKDYNPLYKSTAKSKVYLQENKMVLTLDQNPKQTQVFEINLDNHTLNEKIFLQPNTKKPLRSSNSFLAENKLFQVTANKEELLFDVKDYGSGLSIKSIHVAKNDTIRFKNSPLLIQREYGKPGEIKKTAKFLHYLSNLDIGLSIFKNKKNTLITLGGTPKSENLDYYAQNFGQYDDEFGQIFSPITFYPNVHTETVFFESALNKNFEFSSGEPSPLAVDKISYFLNQHQEAAFANVIPFKDYFILGYYDQTSKEYILRKFKDGFN</sequence>
<feature type="signal peptide" evidence="1">
    <location>
        <begin position="1"/>
        <end position="18"/>
    </location>
</feature>
<name>A0A941AWM5_9FLAO</name>
<accession>A0A941AWM5</accession>
<comment type="caution">
    <text evidence="2">The sequence shown here is derived from an EMBL/GenBank/DDBJ whole genome shotgun (WGS) entry which is preliminary data.</text>
</comment>
<feature type="chain" id="PRO_5037105628" evidence="1">
    <location>
        <begin position="19"/>
        <end position="467"/>
    </location>
</feature>
<protein>
    <submittedName>
        <fullName evidence="2">Uncharacterized protein</fullName>
    </submittedName>
</protein>
<keyword evidence="3" id="KW-1185">Reference proteome</keyword>
<evidence type="ECO:0000313" key="2">
    <source>
        <dbReference type="EMBL" id="MBP4137995.1"/>
    </source>
</evidence>
<evidence type="ECO:0000313" key="3">
    <source>
        <dbReference type="Proteomes" id="UP000675047"/>
    </source>
</evidence>
<dbReference type="Proteomes" id="UP000675047">
    <property type="component" value="Unassembled WGS sequence"/>
</dbReference>
<dbReference type="RefSeq" id="WP_210666000.1">
    <property type="nucleotide sequence ID" value="NZ_JAGFBV010000010.1"/>
</dbReference>
<dbReference type="AlphaFoldDB" id="A0A941AWM5"/>
<proteinExistence type="predicted"/>
<gene>
    <name evidence="2" type="ORF">J3495_07810</name>
</gene>
<keyword evidence="1" id="KW-0732">Signal</keyword>
<organism evidence="2 3">
    <name type="scientific">Flavobacterium geliluteum</name>
    <dbReference type="NCBI Taxonomy" id="2816120"/>
    <lineage>
        <taxon>Bacteria</taxon>
        <taxon>Pseudomonadati</taxon>
        <taxon>Bacteroidota</taxon>
        <taxon>Flavobacteriia</taxon>
        <taxon>Flavobacteriales</taxon>
        <taxon>Flavobacteriaceae</taxon>
        <taxon>Flavobacterium</taxon>
    </lineage>
</organism>
<reference evidence="2 3" key="1">
    <citation type="submission" date="2021-03" db="EMBL/GenBank/DDBJ databases">
        <title>Flavobacterium Flabelliformis Sp. Nov. And Flavobacterium Geliluteum Sp. Nov., Two Novel Multidrug Resistant Psychrophilic Species Isolated From Antarctica.</title>
        <authorList>
            <person name="Kralova S."/>
            <person name="Busse H.J."/>
            <person name="Bezdicek M."/>
            <person name="Nykrynova M."/>
            <person name="Kroupova E."/>
            <person name="Krsek D."/>
            <person name="Sedlacek I."/>
        </authorList>
    </citation>
    <scope>NUCLEOTIDE SEQUENCE [LARGE SCALE GENOMIC DNA]</scope>
    <source>
        <strain evidence="2 3">P7388</strain>
    </source>
</reference>
<evidence type="ECO:0000256" key="1">
    <source>
        <dbReference type="SAM" id="SignalP"/>
    </source>
</evidence>
<dbReference type="EMBL" id="JAGFBV010000010">
    <property type="protein sequence ID" value="MBP4137995.1"/>
    <property type="molecule type" value="Genomic_DNA"/>
</dbReference>